<organism evidence="4 5">
    <name type="scientific">Afipia carboxidovorans (strain ATCC 49405 / DSM 1227 / KCTC 32145 / OM5)</name>
    <name type="common">Oligotropha carboxidovorans</name>
    <dbReference type="NCBI Taxonomy" id="504832"/>
    <lineage>
        <taxon>Bacteria</taxon>
        <taxon>Pseudomonadati</taxon>
        <taxon>Pseudomonadota</taxon>
        <taxon>Alphaproteobacteria</taxon>
        <taxon>Hyphomicrobiales</taxon>
        <taxon>Nitrobacteraceae</taxon>
        <taxon>Afipia</taxon>
    </lineage>
</organism>
<evidence type="ECO:0000256" key="1">
    <source>
        <dbReference type="ARBA" id="ARBA00022691"/>
    </source>
</evidence>
<dbReference type="InterPro" id="IPR023370">
    <property type="entry name" value="TrmO-like_N"/>
</dbReference>
<dbReference type="Pfam" id="PF01980">
    <property type="entry name" value="TrmO_N"/>
    <property type="match status" value="1"/>
</dbReference>
<evidence type="ECO:0000259" key="3">
    <source>
        <dbReference type="PROSITE" id="PS51668"/>
    </source>
</evidence>
<evidence type="ECO:0000256" key="2">
    <source>
        <dbReference type="ARBA" id="ARBA00033753"/>
    </source>
</evidence>
<feature type="domain" description="TsaA-like" evidence="3">
    <location>
        <begin position="24"/>
        <end position="154"/>
    </location>
</feature>
<dbReference type="eggNOG" id="COG1720">
    <property type="taxonomic scope" value="Bacteria"/>
</dbReference>
<dbReference type="Gene3D" id="2.40.30.70">
    <property type="entry name" value="YaeB-like"/>
    <property type="match status" value="1"/>
</dbReference>
<protein>
    <submittedName>
        <fullName evidence="4">Protein VirR</fullName>
    </submittedName>
</protein>
<dbReference type="InterPro" id="IPR036413">
    <property type="entry name" value="YaeB-like_sf"/>
</dbReference>
<dbReference type="EMBL" id="CP002826">
    <property type="protein sequence ID" value="AEI06871.1"/>
    <property type="molecule type" value="Genomic_DNA"/>
</dbReference>
<evidence type="ECO:0000313" key="4">
    <source>
        <dbReference type="EMBL" id="AEI06871.1"/>
    </source>
</evidence>
<dbReference type="OrthoDB" id="9804309at2"/>
<dbReference type="KEGG" id="oca:OCAR_5849"/>
<evidence type="ECO:0000313" key="5">
    <source>
        <dbReference type="Proteomes" id="UP000007730"/>
    </source>
</evidence>
<dbReference type="PROSITE" id="PS51668">
    <property type="entry name" value="TSAA_2"/>
    <property type="match status" value="1"/>
</dbReference>
<dbReference type="NCBIfam" id="TIGR00104">
    <property type="entry name" value="tRNA_TsaA"/>
    <property type="match status" value="1"/>
</dbReference>
<dbReference type="Proteomes" id="UP000007730">
    <property type="component" value="Chromosome"/>
</dbReference>
<comment type="similarity">
    <text evidence="2">Belongs to the tRNA methyltransferase O family.</text>
</comment>
<dbReference type="AlphaFoldDB" id="B6JGG8"/>
<sequence length="164" mass="18274">MVRLNEIREGEVAITPPPPTDAGLTFIGRIHTPWTDRMMTPRQGRQNGPECQLEIFEPWVAALRGLEKYSNVEVLYWLHQSRRDLVLQSPASDKNVHGTFSLRSPVRPNPIGTSVARLVKVEGNIVTVQGLDCLDGTPLIDLKPDRCQFTPIAPKQPGDDQKAS</sequence>
<dbReference type="HOGENOM" id="CLU_013458_2_0_5"/>
<dbReference type="InterPro" id="IPR040372">
    <property type="entry name" value="YaeB-like"/>
</dbReference>
<dbReference type="PANTHER" id="PTHR12818">
    <property type="entry name" value="TRNA (ADENINE(37)-N6)-METHYLTRANSFERASE"/>
    <property type="match status" value="1"/>
</dbReference>
<dbReference type="CDD" id="cd09281">
    <property type="entry name" value="UPF0066"/>
    <property type="match status" value="1"/>
</dbReference>
<keyword evidence="1" id="KW-0949">S-adenosyl-L-methionine</keyword>
<dbReference type="PATRIC" id="fig|504832.7.peg.2290"/>
<dbReference type="InterPro" id="IPR036414">
    <property type="entry name" value="YaeB_N_sf"/>
</dbReference>
<dbReference type="KEGG" id="ocg:OCA5_c21680"/>
<dbReference type="PANTHER" id="PTHR12818:SF0">
    <property type="entry name" value="TRNA (ADENINE(37)-N6)-METHYLTRANSFERASE"/>
    <property type="match status" value="1"/>
</dbReference>
<dbReference type="SUPFAM" id="SSF118196">
    <property type="entry name" value="YaeB-like"/>
    <property type="match status" value="1"/>
</dbReference>
<gene>
    <name evidence="4" type="primary">virR</name>
    <name evidence="4" type="ordered locus">OCA5_c21680</name>
</gene>
<dbReference type="STRING" id="504832.OCA5_c21680"/>
<name>B6JGG8_AFIC5</name>
<keyword evidence="5" id="KW-1185">Reference proteome</keyword>
<accession>B6JGG8</accession>
<reference evidence="4 5" key="1">
    <citation type="journal article" date="2011" name="J. Bacteriol.">
        <title>Complete genome sequences of the chemolithoautotrophic Oligotropha carboxidovorans strains OM4 and OM5.</title>
        <authorList>
            <person name="Volland S."/>
            <person name="Rachinger M."/>
            <person name="Strittmatter A."/>
            <person name="Daniel R."/>
            <person name="Gottschalk G."/>
            <person name="Meyer O."/>
        </authorList>
    </citation>
    <scope>NUCLEOTIDE SEQUENCE [LARGE SCALE GENOMIC DNA]</scope>
    <source>
        <strain evidence="5">ATCC 49405 / DSM 1227 / KCTC 32145 / OM5</strain>
    </source>
</reference>
<dbReference type="RefSeq" id="WP_012563001.1">
    <property type="nucleotide sequence ID" value="NC_011386.1"/>
</dbReference>
<proteinExistence type="inferred from homology"/>